<dbReference type="AlphaFoldDB" id="A0A3M2RI91"/>
<reference evidence="7 8" key="1">
    <citation type="submission" date="2017-06" db="EMBL/GenBank/DDBJ databases">
        <title>Comparative genomic analysis of Ambrosia Fusariam Clade fungi.</title>
        <authorList>
            <person name="Stajich J.E."/>
            <person name="Carrillo J."/>
            <person name="Kijimoto T."/>
            <person name="Eskalen A."/>
            <person name="O'Donnell K."/>
            <person name="Kasson M."/>
        </authorList>
    </citation>
    <scope>NUCLEOTIDE SEQUENCE [LARGE SCALE GENOMIC DNA]</scope>
    <source>
        <strain evidence="7">UCR3666</strain>
    </source>
</reference>
<dbReference type="PROSITE" id="PS50600">
    <property type="entry name" value="ULP_PROTEASE"/>
    <property type="match status" value="1"/>
</dbReference>
<sequence length="397" mass="45254">MKLSGVRQARSSAEGRKKGEGNMKRIEKQPDEHSQVTTKDIVKEERHEYGTIEVSLPNTTHDPTTESRFELKEPDNEADDGVIDEGDDDLPDVADLTRRAIASKKRKSRHKLIDLTEEALSTGPDGHINHPMKRSRQLRSAEEVQWTATADEVLKQLQPPGQRLNDSVLQFMMDVLFAIFWLQHGEKKAARVTHPLWFNADEETLPQELRDFEKYDIVFFPIHHRELGHWTLGVLHITTSAIDCDFYDSLPGWLPDEEGVELIPSALAKFVTKAMSFGNFDELRGRLSMEEDRAKEARLDLQKVKMEFMEHDVASSGTGSDGAQLSSQSVEARIASLHDEYLHLIQTKANKEALDKLFRHKLLELEIAELRARELGEEVAMKSREVEEAEKQQANQD</sequence>
<feature type="region of interest" description="Disordered" evidence="5">
    <location>
        <begin position="1"/>
        <end position="90"/>
    </location>
</feature>
<keyword evidence="2" id="KW-0645">Protease</keyword>
<feature type="compositionally biased region" description="Acidic residues" evidence="5">
    <location>
        <begin position="76"/>
        <end position="90"/>
    </location>
</feature>
<dbReference type="EMBL" id="NKUJ01000446">
    <property type="protein sequence ID" value="RMJ05016.1"/>
    <property type="molecule type" value="Genomic_DNA"/>
</dbReference>
<evidence type="ECO:0000256" key="1">
    <source>
        <dbReference type="ARBA" id="ARBA00005234"/>
    </source>
</evidence>
<dbReference type="InterPro" id="IPR003653">
    <property type="entry name" value="Peptidase_C48_C"/>
</dbReference>
<feature type="compositionally biased region" description="Basic and acidic residues" evidence="5">
    <location>
        <begin position="13"/>
        <end position="50"/>
    </location>
</feature>
<gene>
    <name evidence="7" type="ORF">CDV36_014320</name>
</gene>
<dbReference type="GO" id="GO:0006508">
    <property type="term" value="P:proteolysis"/>
    <property type="evidence" value="ECO:0007669"/>
    <property type="project" value="UniProtKB-KW"/>
</dbReference>
<evidence type="ECO:0000256" key="4">
    <source>
        <dbReference type="SAM" id="Coils"/>
    </source>
</evidence>
<dbReference type="InterPro" id="IPR038765">
    <property type="entry name" value="Papain-like_cys_pep_sf"/>
</dbReference>
<dbReference type="OrthoDB" id="5098110at2759"/>
<keyword evidence="8" id="KW-1185">Reference proteome</keyword>
<dbReference type="GO" id="GO:0008234">
    <property type="term" value="F:cysteine-type peptidase activity"/>
    <property type="evidence" value="ECO:0007669"/>
    <property type="project" value="InterPro"/>
</dbReference>
<name>A0A3M2RI91_9HYPO</name>
<feature type="coiled-coil region" evidence="4">
    <location>
        <begin position="280"/>
        <end position="307"/>
    </location>
</feature>
<evidence type="ECO:0000256" key="5">
    <source>
        <dbReference type="SAM" id="MobiDB-lite"/>
    </source>
</evidence>
<protein>
    <recommendedName>
        <fullName evidence="6">Ubiquitin-like protease family profile domain-containing protein</fullName>
    </recommendedName>
</protein>
<feature type="compositionally biased region" description="Basic and acidic residues" evidence="5">
    <location>
        <begin position="63"/>
        <end position="75"/>
    </location>
</feature>
<evidence type="ECO:0000259" key="6">
    <source>
        <dbReference type="PROSITE" id="PS50600"/>
    </source>
</evidence>
<proteinExistence type="inferred from homology"/>
<evidence type="ECO:0000313" key="7">
    <source>
        <dbReference type="EMBL" id="RMJ05016.1"/>
    </source>
</evidence>
<feature type="coiled-coil region" evidence="4">
    <location>
        <begin position="365"/>
        <end position="392"/>
    </location>
</feature>
<keyword evidence="3" id="KW-0378">Hydrolase</keyword>
<comment type="caution">
    <text evidence="7">The sequence shown here is derived from an EMBL/GenBank/DDBJ whole genome shotgun (WGS) entry which is preliminary data.</text>
</comment>
<evidence type="ECO:0000313" key="8">
    <source>
        <dbReference type="Proteomes" id="UP000277212"/>
    </source>
</evidence>
<dbReference type="SUPFAM" id="SSF54001">
    <property type="entry name" value="Cysteine proteinases"/>
    <property type="match status" value="1"/>
</dbReference>
<dbReference type="Proteomes" id="UP000277212">
    <property type="component" value="Unassembled WGS sequence"/>
</dbReference>
<comment type="similarity">
    <text evidence="1">Belongs to the peptidase C48 family.</text>
</comment>
<dbReference type="GO" id="GO:0019783">
    <property type="term" value="F:ubiquitin-like protein peptidase activity"/>
    <property type="evidence" value="ECO:0007669"/>
    <property type="project" value="UniProtKB-ARBA"/>
</dbReference>
<dbReference type="Gene3D" id="3.40.395.10">
    <property type="entry name" value="Adenoviral Proteinase, Chain A"/>
    <property type="match status" value="1"/>
</dbReference>
<feature type="domain" description="Ubiquitin-like protease family profile" evidence="6">
    <location>
        <begin position="147"/>
        <end position="397"/>
    </location>
</feature>
<accession>A0A3M2RI91</accession>
<evidence type="ECO:0000256" key="3">
    <source>
        <dbReference type="ARBA" id="ARBA00022801"/>
    </source>
</evidence>
<organism evidence="7 8">
    <name type="scientific">Fusarium kuroshium</name>
    <dbReference type="NCBI Taxonomy" id="2010991"/>
    <lineage>
        <taxon>Eukaryota</taxon>
        <taxon>Fungi</taxon>
        <taxon>Dikarya</taxon>
        <taxon>Ascomycota</taxon>
        <taxon>Pezizomycotina</taxon>
        <taxon>Sordariomycetes</taxon>
        <taxon>Hypocreomycetidae</taxon>
        <taxon>Hypocreales</taxon>
        <taxon>Nectriaceae</taxon>
        <taxon>Fusarium</taxon>
        <taxon>Fusarium solani species complex</taxon>
    </lineage>
</organism>
<keyword evidence="4" id="KW-0175">Coiled coil</keyword>
<evidence type="ECO:0000256" key="2">
    <source>
        <dbReference type="ARBA" id="ARBA00022670"/>
    </source>
</evidence>